<name>A0A370KDN5_9HYPH</name>
<dbReference type="RefSeq" id="WP_114716159.1">
    <property type="nucleotide sequence ID" value="NZ_KZ857273.1"/>
</dbReference>
<feature type="repeat" description="TPR" evidence="1">
    <location>
        <begin position="121"/>
        <end position="154"/>
    </location>
</feature>
<comment type="caution">
    <text evidence="2">The sequence shown here is derived from an EMBL/GenBank/DDBJ whole genome shotgun (WGS) entry which is preliminary data.</text>
</comment>
<dbReference type="Proteomes" id="UP000254939">
    <property type="component" value="Unassembled WGS sequence"/>
</dbReference>
<dbReference type="EMBL" id="NAAC01000052">
    <property type="protein sequence ID" value="RDJ01008.1"/>
    <property type="molecule type" value="Genomic_DNA"/>
</dbReference>
<proteinExistence type="predicted"/>
<dbReference type="AlphaFoldDB" id="A0A370KDN5"/>
<accession>A0A370KDN5</accession>
<dbReference type="SUPFAM" id="SSF48452">
    <property type="entry name" value="TPR-like"/>
    <property type="match status" value="1"/>
</dbReference>
<gene>
    <name evidence="2" type="ORF">B5K06_34290</name>
</gene>
<dbReference type="InterPro" id="IPR019734">
    <property type="entry name" value="TPR_rpt"/>
</dbReference>
<dbReference type="InterPro" id="IPR011990">
    <property type="entry name" value="TPR-like_helical_dom_sf"/>
</dbReference>
<evidence type="ECO:0000313" key="2">
    <source>
        <dbReference type="EMBL" id="RDJ01008.1"/>
    </source>
</evidence>
<dbReference type="PROSITE" id="PS50005">
    <property type="entry name" value="TPR"/>
    <property type="match status" value="1"/>
</dbReference>
<dbReference type="Pfam" id="PF14559">
    <property type="entry name" value="TPR_19"/>
    <property type="match status" value="1"/>
</dbReference>
<reference evidence="2 3" key="1">
    <citation type="submission" date="2017-03" db="EMBL/GenBank/DDBJ databases">
        <title>Genome analysis of Rhizobial strains effectives or ineffectives for nitrogen fixation isolated from bean seeds.</title>
        <authorList>
            <person name="Peralta H."/>
            <person name="Aguilar-Vera A."/>
            <person name="Mora Y."/>
            <person name="Vargas-Lagunas C."/>
            <person name="Girard L."/>
            <person name="Mora J."/>
        </authorList>
    </citation>
    <scope>NUCLEOTIDE SEQUENCE [LARGE SCALE GENOMIC DNA]</scope>
    <source>
        <strain evidence="2 3">CCGM3</strain>
    </source>
</reference>
<evidence type="ECO:0000313" key="3">
    <source>
        <dbReference type="Proteomes" id="UP000254939"/>
    </source>
</evidence>
<evidence type="ECO:0000256" key="1">
    <source>
        <dbReference type="PROSITE-ProRule" id="PRU00339"/>
    </source>
</evidence>
<keyword evidence="1" id="KW-0802">TPR repeat</keyword>
<protein>
    <submittedName>
        <fullName evidence="2">Uncharacterized protein</fullName>
    </submittedName>
</protein>
<dbReference type="Gene3D" id="1.25.40.10">
    <property type="entry name" value="Tetratricopeptide repeat domain"/>
    <property type="match status" value="1"/>
</dbReference>
<organism evidence="2 3">
    <name type="scientific">Rhizobium grahamii</name>
    <dbReference type="NCBI Taxonomy" id="1120045"/>
    <lineage>
        <taxon>Bacteria</taxon>
        <taxon>Pseudomonadati</taxon>
        <taxon>Pseudomonadota</taxon>
        <taxon>Alphaproteobacteria</taxon>
        <taxon>Hyphomicrobiales</taxon>
        <taxon>Rhizobiaceae</taxon>
        <taxon>Rhizobium/Agrobacterium group</taxon>
        <taxon>Rhizobium</taxon>
    </lineage>
</organism>
<dbReference type="OrthoDB" id="7817412at2"/>
<sequence>MNVFSNLDAAGKRSLASICVAISALLPLSGCARSDKASLSVKETPPPELLGAKDIDPAMRERILRNVGQYADERTLRIELQNQPGNVDAAIRLTKALLAQNRPHEALKVLDSVLPTARNNPRVLNARGVVFDIEGQHEVAQGLYNQALKFEPDNQMLRNNLDLSLALGGKSERRSSSGSTSAQSRS</sequence>